<dbReference type="EMBL" id="RXOC01000010">
    <property type="protein sequence ID" value="RXF68617.1"/>
    <property type="molecule type" value="Genomic_DNA"/>
</dbReference>
<gene>
    <name evidence="1" type="ORF">EKH83_14910</name>
</gene>
<accession>A0A4Q0M6F5</accession>
<organism evidence="1 2">
    <name type="scientific">Arcticibacter tournemirensis</name>
    <dbReference type="NCBI Taxonomy" id="699437"/>
    <lineage>
        <taxon>Bacteria</taxon>
        <taxon>Pseudomonadati</taxon>
        <taxon>Bacteroidota</taxon>
        <taxon>Sphingobacteriia</taxon>
        <taxon>Sphingobacteriales</taxon>
        <taxon>Sphingobacteriaceae</taxon>
        <taxon>Arcticibacter</taxon>
    </lineage>
</organism>
<proteinExistence type="predicted"/>
<dbReference type="InterPro" id="IPR009959">
    <property type="entry name" value="Cyclase_SnoaL-like"/>
</dbReference>
<reference evidence="1 2" key="1">
    <citation type="submission" date="2018-12" db="EMBL/GenBank/DDBJ databases">
        <title>The Draft Genome Sequence of the Soil Bacterium Pedobacter tournemirensis R1.</title>
        <authorList>
            <person name="He J."/>
        </authorList>
    </citation>
    <scope>NUCLEOTIDE SEQUENCE [LARGE SCALE GENOMIC DNA]</scope>
    <source>
        <strain evidence="1 2">R1</strain>
    </source>
</reference>
<dbReference type="RefSeq" id="WP_128770249.1">
    <property type="nucleotide sequence ID" value="NZ_RXOC01000010.1"/>
</dbReference>
<dbReference type="Proteomes" id="UP000290848">
    <property type="component" value="Unassembled WGS sequence"/>
</dbReference>
<sequence length="130" mass="15182">MDSSATRDFFQRYIDCLNNRSLGDLDRFVSQTLVYNQNQITLKDYQEMLAQNFRDIPDLYFHIDLLLTQENEIACRLNFNCTPVNVFIGIPVHGQKVSFSEHVFYRLAGNKISEVWSLIDKDAIRDQIKG</sequence>
<evidence type="ECO:0000313" key="1">
    <source>
        <dbReference type="EMBL" id="RXF68617.1"/>
    </source>
</evidence>
<dbReference type="AlphaFoldDB" id="A0A4Q0M6F5"/>
<evidence type="ECO:0000313" key="2">
    <source>
        <dbReference type="Proteomes" id="UP000290848"/>
    </source>
</evidence>
<comment type="caution">
    <text evidence="1">The sequence shown here is derived from an EMBL/GenBank/DDBJ whole genome shotgun (WGS) entry which is preliminary data.</text>
</comment>
<name>A0A4Q0M6F5_9SPHI</name>
<dbReference type="InterPro" id="IPR032710">
    <property type="entry name" value="NTF2-like_dom_sf"/>
</dbReference>
<dbReference type="Pfam" id="PF07366">
    <property type="entry name" value="SnoaL"/>
    <property type="match status" value="1"/>
</dbReference>
<dbReference type="GO" id="GO:0030638">
    <property type="term" value="P:polyketide metabolic process"/>
    <property type="evidence" value="ECO:0007669"/>
    <property type="project" value="InterPro"/>
</dbReference>
<dbReference type="SUPFAM" id="SSF54427">
    <property type="entry name" value="NTF2-like"/>
    <property type="match status" value="1"/>
</dbReference>
<dbReference type="Gene3D" id="3.10.450.50">
    <property type="match status" value="1"/>
</dbReference>
<protein>
    <submittedName>
        <fullName evidence="1">Ester cyclase</fullName>
    </submittedName>
</protein>